<evidence type="ECO:0000256" key="8">
    <source>
        <dbReference type="ARBA" id="ARBA00026192"/>
    </source>
</evidence>
<evidence type="ECO:0000256" key="1">
    <source>
        <dbReference type="ARBA" id="ARBA00001933"/>
    </source>
</evidence>
<proteinExistence type="inferred from homology"/>
<evidence type="ECO:0000256" key="11">
    <source>
        <dbReference type="RuleBase" id="RU361204"/>
    </source>
</evidence>
<dbReference type="PANTHER" id="PTHR10314">
    <property type="entry name" value="CYSTATHIONINE BETA-SYNTHASE"/>
    <property type="match status" value="1"/>
</dbReference>
<dbReference type="Pfam" id="PF00291">
    <property type="entry name" value="PALP"/>
    <property type="match status" value="1"/>
</dbReference>
<dbReference type="InterPro" id="IPR001216">
    <property type="entry name" value="P-phosphate_BS"/>
</dbReference>
<dbReference type="EMBL" id="JADGIZ020000094">
    <property type="protein sequence ID" value="KAL2911658.1"/>
    <property type="molecule type" value="Genomic_DNA"/>
</dbReference>
<comment type="similarity">
    <text evidence="3 11">Belongs to the cysteine synthase/cystathionine beta-synthase family.</text>
</comment>
<dbReference type="SUPFAM" id="SSF54631">
    <property type="entry name" value="CBS-domain pair"/>
    <property type="match status" value="1"/>
</dbReference>
<dbReference type="InterPro" id="IPR000644">
    <property type="entry name" value="CBS_dom"/>
</dbReference>
<dbReference type="PROSITE" id="PS00901">
    <property type="entry name" value="CYS_SYNTHASE"/>
    <property type="match status" value="1"/>
</dbReference>
<dbReference type="Pfam" id="PF00571">
    <property type="entry name" value="CBS"/>
    <property type="match status" value="1"/>
</dbReference>
<evidence type="ECO:0000256" key="10">
    <source>
        <dbReference type="PROSITE-ProRule" id="PRU00703"/>
    </source>
</evidence>
<accession>A0ABR4MWP1</accession>
<evidence type="ECO:0000256" key="9">
    <source>
        <dbReference type="ARBA" id="ARBA00047490"/>
    </source>
</evidence>
<dbReference type="InterPro" id="IPR005857">
    <property type="entry name" value="Cysta_beta_synth"/>
</dbReference>
<dbReference type="SUPFAM" id="SSF53686">
    <property type="entry name" value="Tryptophan synthase beta subunit-like PLP-dependent enzymes"/>
    <property type="match status" value="1"/>
</dbReference>
<dbReference type="InterPro" id="IPR046353">
    <property type="entry name" value="CBS_C"/>
</dbReference>
<feature type="domain" description="CBS" evidence="12">
    <location>
        <begin position="357"/>
        <end position="415"/>
    </location>
</feature>
<dbReference type="SMART" id="SM00116">
    <property type="entry name" value="CBS"/>
    <property type="match status" value="2"/>
</dbReference>
<dbReference type="InterPro" id="IPR001926">
    <property type="entry name" value="TrpB-like_PALP"/>
</dbReference>
<dbReference type="InterPro" id="IPR046342">
    <property type="entry name" value="CBS_dom_sf"/>
</dbReference>
<reference evidence="13 14" key="1">
    <citation type="submission" date="2023-09" db="EMBL/GenBank/DDBJ databases">
        <title>Pangenome analysis of Batrachochytrium dendrobatidis and related Chytrids.</title>
        <authorList>
            <person name="Yacoub M.N."/>
            <person name="Stajich J.E."/>
            <person name="James T.Y."/>
        </authorList>
    </citation>
    <scope>NUCLEOTIDE SEQUENCE [LARGE SCALE GENOMIC DNA]</scope>
    <source>
        <strain evidence="13 14">JEL0888</strain>
    </source>
</reference>
<dbReference type="Gene3D" id="3.40.50.1100">
    <property type="match status" value="2"/>
</dbReference>
<sequence>MTTAAPWDRSRILDSILDHIGGTPMVRINRIGQEEGLECELVAKCEFFNAGGSVKDRIGHRMVAGGEKDGILQPGSTIIEPTSGNTGIGLALAAAVKGYRAIITLPEKMSQEKVDVLKALGAEIIRTPTEAAWDSPDSHIGVAKRLNKEIPNSWIPDQYSNTNNPEAHYYGTAEEIYAQCGGKIDMLVASVGTGGTIAGIGKRLKELIPDIHIVGVDPNGSILALPEALNAEGIHSYQVEGIGYDFVPDVLDRQYVDKWIKTDDKESFLMARRLIRSEGLLCGGSCGAAMVGAIRAAKSLKKGQRCVVLLADSIRNYMTKFLNDEWMKKMGFIDDKTKKEEETKKLQWGGATIRDLGLQPAITVPQTTSVKAAIELMQSKGFDQLPVTSSSDSRSLVGLVTLGGLLAKLASGRAKITDEVQAGMYVFNKITKFSEVTVNTPLESLSKFFESNSSAIVTDKSPDGELQVVSVVTKVDLLGFLVKKTPVH</sequence>
<dbReference type="InterPro" id="IPR050214">
    <property type="entry name" value="Cys_Synth/Cystath_Beta-Synth"/>
</dbReference>
<organism evidence="13 14">
    <name type="scientific">Polyrhizophydium stewartii</name>
    <dbReference type="NCBI Taxonomy" id="2732419"/>
    <lineage>
        <taxon>Eukaryota</taxon>
        <taxon>Fungi</taxon>
        <taxon>Fungi incertae sedis</taxon>
        <taxon>Chytridiomycota</taxon>
        <taxon>Chytridiomycota incertae sedis</taxon>
        <taxon>Chytridiomycetes</taxon>
        <taxon>Rhizophydiales</taxon>
        <taxon>Rhizophydiales incertae sedis</taxon>
        <taxon>Polyrhizophydium</taxon>
    </lineage>
</organism>
<keyword evidence="5 11" id="KW-0663">Pyridoxal phosphate</keyword>
<dbReference type="CDD" id="cd04608">
    <property type="entry name" value="CBS_pair_CBS"/>
    <property type="match status" value="1"/>
</dbReference>
<keyword evidence="6 10" id="KW-0129">CBS domain</keyword>
<keyword evidence="7 11" id="KW-0456">Lyase</keyword>
<evidence type="ECO:0000256" key="4">
    <source>
        <dbReference type="ARBA" id="ARBA00012041"/>
    </source>
</evidence>
<evidence type="ECO:0000256" key="2">
    <source>
        <dbReference type="ARBA" id="ARBA00005003"/>
    </source>
</evidence>
<dbReference type="Proteomes" id="UP001527925">
    <property type="component" value="Unassembled WGS sequence"/>
</dbReference>
<dbReference type="GO" id="GO:0004122">
    <property type="term" value="F:cystathionine beta-synthase activity"/>
    <property type="evidence" value="ECO:0007669"/>
    <property type="project" value="UniProtKB-EC"/>
</dbReference>
<comment type="pathway">
    <text evidence="2">Amino-acid biosynthesis; L-cysteine biosynthesis; L-cysteine from L-homocysteine and L-serine: step 1/2.</text>
</comment>
<dbReference type="EC" id="4.2.1.22" evidence="4 11"/>
<dbReference type="NCBIfam" id="TIGR01137">
    <property type="entry name" value="cysta_beta"/>
    <property type="match status" value="1"/>
</dbReference>
<dbReference type="InterPro" id="IPR036052">
    <property type="entry name" value="TrpB-like_PALP_sf"/>
</dbReference>
<name>A0ABR4MWP1_9FUNG</name>
<keyword evidence="11" id="KW-0198">Cysteine biosynthesis</keyword>
<dbReference type="PROSITE" id="PS51371">
    <property type="entry name" value="CBS"/>
    <property type="match status" value="1"/>
</dbReference>
<evidence type="ECO:0000313" key="14">
    <source>
        <dbReference type="Proteomes" id="UP001527925"/>
    </source>
</evidence>
<comment type="catalytic activity">
    <reaction evidence="9 11">
        <text>L-homocysteine + L-serine = L,L-cystathionine + H2O</text>
        <dbReference type="Rhea" id="RHEA:10112"/>
        <dbReference type="ChEBI" id="CHEBI:15377"/>
        <dbReference type="ChEBI" id="CHEBI:33384"/>
        <dbReference type="ChEBI" id="CHEBI:58161"/>
        <dbReference type="ChEBI" id="CHEBI:58199"/>
        <dbReference type="EC" id="4.2.1.22"/>
    </reaction>
</comment>
<dbReference type="Gene3D" id="3.10.580.10">
    <property type="entry name" value="CBS-domain"/>
    <property type="match status" value="1"/>
</dbReference>
<comment type="caution">
    <text evidence="13">The sequence shown here is derived from an EMBL/GenBank/DDBJ whole genome shotgun (WGS) entry which is preliminary data.</text>
</comment>
<evidence type="ECO:0000256" key="7">
    <source>
        <dbReference type="ARBA" id="ARBA00023239"/>
    </source>
</evidence>
<evidence type="ECO:0000256" key="3">
    <source>
        <dbReference type="ARBA" id="ARBA00007103"/>
    </source>
</evidence>
<dbReference type="CDD" id="cd01561">
    <property type="entry name" value="CBS_like"/>
    <property type="match status" value="1"/>
</dbReference>
<keyword evidence="14" id="KW-1185">Reference proteome</keyword>
<gene>
    <name evidence="13" type="primary">CYS4</name>
    <name evidence="13" type="ORF">HK105_208866</name>
</gene>
<evidence type="ECO:0000256" key="5">
    <source>
        <dbReference type="ARBA" id="ARBA00022898"/>
    </source>
</evidence>
<protein>
    <recommendedName>
        <fullName evidence="8 11">Cystathionine beta-synthase</fullName>
        <ecNumber evidence="4 11">4.2.1.22</ecNumber>
    </recommendedName>
</protein>
<evidence type="ECO:0000313" key="13">
    <source>
        <dbReference type="EMBL" id="KAL2911658.1"/>
    </source>
</evidence>
<keyword evidence="11" id="KW-0028">Amino-acid biosynthesis</keyword>
<comment type="cofactor">
    <cofactor evidence="1 11">
        <name>pyridoxal 5'-phosphate</name>
        <dbReference type="ChEBI" id="CHEBI:597326"/>
    </cofactor>
</comment>
<evidence type="ECO:0000259" key="12">
    <source>
        <dbReference type="PROSITE" id="PS51371"/>
    </source>
</evidence>
<evidence type="ECO:0000256" key="6">
    <source>
        <dbReference type="ARBA" id="ARBA00023122"/>
    </source>
</evidence>